<feature type="compositionally biased region" description="Basic and acidic residues" evidence="1">
    <location>
        <begin position="464"/>
        <end position="477"/>
    </location>
</feature>
<feature type="compositionally biased region" description="Acidic residues" evidence="1">
    <location>
        <begin position="207"/>
        <end position="217"/>
    </location>
</feature>
<feature type="compositionally biased region" description="Polar residues" evidence="1">
    <location>
        <begin position="1211"/>
        <end position="1243"/>
    </location>
</feature>
<feature type="region of interest" description="Disordered" evidence="1">
    <location>
        <begin position="580"/>
        <end position="644"/>
    </location>
</feature>
<feature type="compositionally biased region" description="Gly residues" evidence="1">
    <location>
        <begin position="1387"/>
        <end position="1401"/>
    </location>
</feature>
<feature type="compositionally biased region" description="Polar residues" evidence="1">
    <location>
        <begin position="968"/>
        <end position="988"/>
    </location>
</feature>
<feature type="compositionally biased region" description="Basic and acidic residues" evidence="1">
    <location>
        <begin position="953"/>
        <end position="963"/>
    </location>
</feature>
<feature type="compositionally biased region" description="Low complexity" evidence="1">
    <location>
        <begin position="1351"/>
        <end position="1370"/>
    </location>
</feature>
<feature type="compositionally biased region" description="Low complexity" evidence="1">
    <location>
        <begin position="1465"/>
        <end position="1496"/>
    </location>
</feature>
<feature type="compositionally biased region" description="Basic and acidic residues" evidence="1">
    <location>
        <begin position="794"/>
        <end position="803"/>
    </location>
</feature>
<comment type="caution">
    <text evidence="2">The sequence shown here is derived from an EMBL/GenBank/DDBJ whole genome shotgun (WGS) entry which is preliminary data.</text>
</comment>
<feature type="compositionally biased region" description="Basic and acidic residues" evidence="1">
    <location>
        <begin position="836"/>
        <end position="872"/>
    </location>
</feature>
<feature type="region of interest" description="Disordered" evidence="1">
    <location>
        <begin position="945"/>
        <end position="988"/>
    </location>
</feature>
<dbReference type="EMBL" id="JAHRHY010000027">
    <property type="protein sequence ID" value="KAG9060975.1"/>
    <property type="molecule type" value="Genomic_DNA"/>
</dbReference>
<dbReference type="Proteomes" id="UP000707451">
    <property type="component" value="Unassembled WGS sequence"/>
</dbReference>
<feature type="compositionally biased region" description="Polar residues" evidence="1">
    <location>
        <begin position="166"/>
        <end position="192"/>
    </location>
</feature>
<feature type="region of interest" description="Disordered" evidence="1">
    <location>
        <begin position="668"/>
        <end position="766"/>
    </location>
</feature>
<feature type="region of interest" description="Disordered" evidence="1">
    <location>
        <begin position="238"/>
        <end position="565"/>
    </location>
</feature>
<gene>
    <name evidence="2" type="ORF">KI688_007805</name>
</gene>
<feature type="compositionally biased region" description="Basic and acidic residues" evidence="1">
    <location>
        <begin position="1"/>
        <end position="27"/>
    </location>
</feature>
<sequence>MGMNRTSEEMMKKNKMYQEGELGKEEQTNMGRGGSSIRGKSNGAKVSAPLPLNLPSRRHEKGGHDVSLVSSGSSWGSPSVPSTAVLGSASSTGSSPTADGTSPLLTTAPQGQASDSPQPDAQGGSPFQKAIPRAWGAVAQTSDSNLAEYPTAAEAAKKAQEHQGDHQGNGNLNHISSNTSAAKPTTGITTSGEPMAKTVSAMSGGDNWDEADEDEGVDFLNAEAIEFADGSVVVAAAVAQTTETPDEAGPQPQGTTQKPAASPQPTSTSKPITSHHPPTSHPTEERVVDRGDVDFNRSLPNRTPPTAGHSLYQPNHEQGSRFGSHDRGHPSLWQGSPSDRRPSSDRTQGYQQNQRRESFGNRDHSGLPRRDSYDRREPPSRSGSYSRDRDMPYRDNDYGSDRRLSHDRQSHGTDRFSDRPPRDYQVLSRSKDGSLDRSGHFGQGSQTHSHSGPYDRSGPSDRAGPLDRVDPQHRVGPHDVPSFGLRGIGPHQQSPNADQGYVGSPRGKDGHDSRLNSHGHMVPPGAVEYDRPAQVSEEQREAMKHAADDARRRRQEEEAKYEEARARAKAKADELAKKAEEAKLAKEKAEQEAREKEEEELAAKERQELEATKAKEREAAEAERLAKLPATVREFGNPNLRPHMRELTDDEQKDALAKWQALPGRLVKEDADRAAQNKEKRLLEAEQKAQAANTVPAPTAAATSSAASTAPVVGPWRRGQPLPKAKAEPEANVDSTASATAKKDEKVSEPVKLASPSTQGVVHEPRVEQLDKVMHRIEESFQSRGNSVQAMEANMKRPADHSEQTTQINTTIDGAEKDKAFQLDQSLTATAQAKAPVKEKGRNAKASRAERSSGDTSTWRKDDKATGIKDEANTIGDSATKNSTEAGKAMAPIASAPRPIGNGRMSRSAAAAYSKGNYPARANGANGAVKIADITRIHARLSLQSAGDQELEPSSKDGEDKSGVHSAGTKSEASKPGTSAKRNSLSASSPATIFPVNVEKAARNRGSMSFMVESEIDPPHIVDSAPAVDKTIVKVPLETSAAPEDQDQSTKDTPNQALNHVSEEQQFKTTAHPQTHGGNHIVVSHTMGMLPAGPNMHMFDASVNRGHGQHAQAIWASAAGVDATSQGGAGARGAHPVMMAPLGVSGPAHPSQPYPVMMPPPYYLQGYPQHPYYYQRSMAPAPHLNAFPGAGMPPPFGTVPLSPVDARDSPELTSQASNATTSAPSDLQSDASNQTATSPSSSILGPHHWLPRFSVAGDAPPQQAIVSAGPFLVPAPTPQQAQANIMAAANINRVPQPRPYGHHPHPQMMHQQPLPSHSMKHPGRVQTSGPASLESSFQEGSGSPTTADGWSSNATLASSSSTSTSPASSSGRNHGPGQMHSWAPGAGRAGSMGGVGGGPSGAYGNYQPIPHHVHPNSGRGGRGGYGNYHPSRDFRPRGGYVGHLSQPQLQGHPSSYSYGHHHQQHGGQPTGVSSGVSGSMDSSPSHSHQHSHQQPQNLATPQPPHVSHSAVVTPVSTNTLSF</sequence>
<evidence type="ECO:0000256" key="1">
    <source>
        <dbReference type="SAM" id="MobiDB-lite"/>
    </source>
</evidence>
<evidence type="ECO:0000313" key="3">
    <source>
        <dbReference type="Proteomes" id="UP000707451"/>
    </source>
</evidence>
<name>A0A9P7XGF8_9FUNG</name>
<feature type="region of interest" description="Disordered" evidence="1">
    <location>
        <begin position="1294"/>
        <end position="1522"/>
    </location>
</feature>
<feature type="compositionally biased region" description="Basic and acidic residues" evidence="1">
    <location>
        <begin position="282"/>
        <end position="295"/>
    </location>
</feature>
<feature type="compositionally biased region" description="Basic and acidic residues" evidence="1">
    <location>
        <begin position="537"/>
        <end position="565"/>
    </location>
</feature>
<keyword evidence="3" id="KW-1185">Reference proteome</keyword>
<feature type="compositionally biased region" description="Low complexity" evidence="1">
    <location>
        <begin position="265"/>
        <end position="277"/>
    </location>
</feature>
<protein>
    <submittedName>
        <fullName evidence="2">Uncharacterized protein</fullName>
    </submittedName>
</protein>
<feature type="compositionally biased region" description="Basic and acidic residues" evidence="1">
    <location>
        <begin position="668"/>
        <end position="687"/>
    </location>
</feature>
<feature type="region of interest" description="Disordered" evidence="1">
    <location>
        <begin position="1"/>
        <end position="222"/>
    </location>
</feature>
<feature type="compositionally biased region" description="Basic and acidic residues" evidence="1">
    <location>
        <begin position="155"/>
        <end position="165"/>
    </location>
</feature>
<feature type="compositionally biased region" description="Basic and acidic residues" evidence="1">
    <location>
        <begin position="386"/>
        <end position="422"/>
    </location>
</feature>
<feature type="compositionally biased region" description="Polar residues" evidence="1">
    <location>
        <begin position="875"/>
        <end position="885"/>
    </location>
</feature>
<feature type="compositionally biased region" description="Low complexity" evidence="1">
    <location>
        <begin position="66"/>
        <end position="102"/>
    </location>
</feature>
<organism evidence="2 3">
    <name type="scientific">Linnemannia hyalina</name>
    <dbReference type="NCBI Taxonomy" id="64524"/>
    <lineage>
        <taxon>Eukaryota</taxon>
        <taxon>Fungi</taxon>
        <taxon>Fungi incertae sedis</taxon>
        <taxon>Mucoromycota</taxon>
        <taxon>Mortierellomycotina</taxon>
        <taxon>Mortierellomycetes</taxon>
        <taxon>Mortierellales</taxon>
        <taxon>Mortierellaceae</taxon>
        <taxon>Linnemannia</taxon>
    </lineage>
</organism>
<proteinExistence type="predicted"/>
<feature type="compositionally biased region" description="Polar residues" evidence="1">
    <location>
        <begin position="1325"/>
        <end position="1350"/>
    </location>
</feature>
<feature type="compositionally biased region" description="Basic and acidic residues" evidence="1">
    <location>
        <begin position="354"/>
        <end position="379"/>
    </location>
</feature>
<feature type="compositionally biased region" description="Polar residues" evidence="1">
    <location>
        <begin position="103"/>
        <end position="119"/>
    </location>
</feature>
<dbReference type="OrthoDB" id="2445249at2759"/>
<evidence type="ECO:0000313" key="2">
    <source>
        <dbReference type="EMBL" id="KAG9060975.1"/>
    </source>
</evidence>
<feature type="compositionally biased region" description="Basic and acidic residues" evidence="1">
    <location>
        <begin position="429"/>
        <end position="439"/>
    </location>
</feature>
<reference evidence="2" key="1">
    <citation type="submission" date="2021-06" db="EMBL/GenBank/DDBJ databases">
        <title>Genome Sequence of Mortierella hyaline Strain SCG-10, a Cold-Adapted, Nitrate-Reducing Fungus Isolated from Soil in Minnesota, USA.</title>
        <authorList>
            <person name="Aldossari N."/>
        </authorList>
    </citation>
    <scope>NUCLEOTIDE SEQUENCE</scope>
    <source>
        <strain evidence="2">SCG-10</strain>
    </source>
</reference>
<feature type="compositionally biased region" description="Basic and acidic residues" evidence="1">
    <location>
        <begin position="580"/>
        <end position="626"/>
    </location>
</feature>
<feature type="compositionally biased region" description="Basic and acidic residues" evidence="1">
    <location>
        <begin position="506"/>
        <end position="515"/>
    </location>
</feature>
<feature type="region of interest" description="Disordered" evidence="1">
    <location>
        <begin position="1198"/>
        <end position="1245"/>
    </location>
</feature>
<accession>A0A9P7XGF8</accession>
<feature type="region of interest" description="Disordered" evidence="1">
    <location>
        <begin position="794"/>
        <end position="911"/>
    </location>
</feature>
<feature type="compositionally biased region" description="Low complexity" evidence="1">
    <location>
        <begin position="691"/>
        <end position="713"/>
    </location>
</feature>